<dbReference type="PANTHER" id="PTHR21174:SF0">
    <property type="entry name" value="HD PHOSPHOHYDROLASE FAMILY PROTEIN-RELATED"/>
    <property type="match status" value="1"/>
</dbReference>
<organism evidence="1 2">
    <name type="scientific">Rudaeicoccus suwonensis</name>
    <dbReference type="NCBI Taxonomy" id="657409"/>
    <lineage>
        <taxon>Bacteria</taxon>
        <taxon>Bacillati</taxon>
        <taxon>Actinomycetota</taxon>
        <taxon>Actinomycetes</taxon>
        <taxon>Micrococcales</taxon>
        <taxon>Dermacoccaceae</taxon>
        <taxon>Rudaeicoccus</taxon>
    </lineage>
</organism>
<sequence>MTGLLDSWVRAITELSPTADPAQARRDGEGLLLRWNEGHRSYHTAQHLNEVLSALNLLGGADRPAERALATLAAWLHDAVYDVTAEAGASERASATLATAVLTGLGCREDIATAVEQLILMTTTHQSRSADPVGDALHDADLWILAAPMPRFRQYCEQVRTEYRHVPDPAYAEARTGILCALVDRADVYRTARAREEWTAAARSNVASELRSLSTLLPDRAR</sequence>
<evidence type="ECO:0000313" key="1">
    <source>
        <dbReference type="EMBL" id="TWE13386.1"/>
    </source>
</evidence>
<proteinExistence type="predicted"/>
<dbReference type="PANTHER" id="PTHR21174">
    <property type="match status" value="1"/>
</dbReference>
<dbReference type="Gene3D" id="1.10.3210.10">
    <property type="entry name" value="Hypothetical protein af1432"/>
    <property type="match status" value="1"/>
</dbReference>
<gene>
    <name evidence="1" type="ORF">BKA23_2216</name>
</gene>
<dbReference type="GO" id="GO:0016787">
    <property type="term" value="F:hydrolase activity"/>
    <property type="evidence" value="ECO:0007669"/>
    <property type="project" value="UniProtKB-KW"/>
</dbReference>
<name>A0A561ECP2_9MICO</name>
<dbReference type="OrthoDB" id="9808993at2"/>
<accession>A0A561ECP2</accession>
<protein>
    <submittedName>
        <fullName evidence="1">Putative metal-dependent HD superfamily phosphohydrolase</fullName>
    </submittedName>
</protein>
<dbReference type="RefSeq" id="WP_145227920.1">
    <property type="nucleotide sequence ID" value="NZ_VIVQ01000001.1"/>
</dbReference>
<keyword evidence="1" id="KW-0378">Hydrolase</keyword>
<dbReference type="Proteomes" id="UP000318297">
    <property type="component" value="Unassembled WGS sequence"/>
</dbReference>
<evidence type="ECO:0000313" key="2">
    <source>
        <dbReference type="Proteomes" id="UP000318297"/>
    </source>
</evidence>
<keyword evidence="2" id="KW-1185">Reference proteome</keyword>
<comment type="caution">
    <text evidence="1">The sequence shown here is derived from an EMBL/GenBank/DDBJ whole genome shotgun (WGS) entry which is preliminary data.</text>
</comment>
<dbReference type="SUPFAM" id="SSF109604">
    <property type="entry name" value="HD-domain/PDEase-like"/>
    <property type="match status" value="1"/>
</dbReference>
<dbReference type="PIRSF" id="PIRSF035170">
    <property type="entry name" value="HD_phosphohydro"/>
    <property type="match status" value="1"/>
</dbReference>
<reference evidence="1 2" key="1">
    <citation type="submission" date="2019-06" db="EMBL/GenBank/DDBJ databases">
        <title>Sequencing the genomes of 1000 actinobacteria strains.</title>
        <authorList>
            <person name="Klenk H.-P."/>
        </authorList>
    </citation>
    <scope>NUCLEOTIDE SEQUENCE [LARGE SCALE GENOMIC DNA]</scope>
    <source>
        <strain evidence="1 2">DSM 19560</strain>
    </source>
</reference>
<dbReference type="InterPro" id="IPR009218">
    <property type="entry name" value="HD_phosphohydro"/>
</dbReference>
<dbReference type="EMBL" id="VIVQ01000001">
    <property type="protein sequence ID" value="TWE13386.1"/>
    <property type="molecule type" value="Genomic_DNA"/>
</dbReference>
<dbReference type="AlphaFoldDB" id="A0A561ECP2"/>